<dbReference type="eggNOG" id="KOG1187">
    <property type="taxonomic scope" value="Eukaryota"/>
</dbReference>
<dbReference type="InterPro" id="IPR050823">
    <property type="entry name" value="Plant_Ser_Thr_Prot_Kinase"/>
</dbReference>
<dbReference type="GO" id="GO:0005524">
    <property type="term" value="F:ATP binding"/>
    <property type="evidence" value="ECO:0007669"/>
    <property type="project" value="InterPro"/>
</dbReference>
<dbReference type="Proteomes" id="UP000008311">
    <property type="component" value="Unassembled WGS sequence"/>
</dbReference>
<keyword evidence="2" id="KW-0418">Kinase</keyword>
<dbReference type="GO" id="GO:0004672">
    <property type="term" value="F:protein kinase activity"/>
    <property type="evidence" value="ECO:0007669"/>
    <property type="project" value="InterPro"/>
</dbReference>
<dbReference type="AlphaFoldDB" id="B9SBV9"/>
<evidence type="ECO:0000313" key="3">
    <source>
        <dbReference type="Proteomes" id="UP000008311"/>
    </source>
</evidence>
<evidence type="ECO:0000313" key="2">
    <source>
        <dbReference type="EMBL" id="EEF38937.1"/>
    </source>
</evidence>
<dbReference type="Gene3D" id="1.10.510.10">
    <property type="entry name" value="Transferase(Phosphotransferase) domain 1"/>
    <property type="match status" value="1"/>
</dbReference>
<keyword evidence="3" id="KW-1185">Reference proteome</keyword>
<dbReference type="PROSITE" id="PS50011">
    <property type="entry name" value="PROTEIN_KINASE_DOM"/>
    <property type="match status" value="1"/>
</dbReference>
<reference evidence="3" key="1">
    <citation type="journal article" date="2010" name="Nat. Biotechnol.">
        <title>Draft genome sequence of the oilseed species Ricinus communis.</title>
        <authorList>
            <person name="Chan A.P."/>
            <person name="Crabtree J."/>
            <person name="Zhao Q."/>
            <person name="Lorenzi H."/>
            <person name="Orvis J."/>
            <person name="Puiu D."/>
            <person name="Melake-Berhan A."/>
            <person name="Jones K.M."/>
            <person name="Redman J."/>
            <person name="Chen G."/>
            <person name="Cahoon E.B."/>
            <person name="Gedil M."/>
            <person name="Stanke M."/>
            <person name="Haas B.J."/>
            <person name="Wortman J.R."/>
            <person name="Fraser-Liggett C.M."/>
            <person name="Ravel J."/>
            <person name="Rabinowicz P.D."/>
        </authorList>
    </citation>
    <scope>NUCLEOTIDE SEQUENCE [LARGE SCALE GENOMIC DNA]</scope>
    <source>
        <strain evidence="3">cv. Hale</strain>
    </source>
</reference>
<name>B9SBV9_RICCO</name>
<accession>B9SBV9</accession>
<dbReference type="InterPro" id="IPR000719">
    <property type="entry name" value="Prot_kinase_dom"/>
</dbReference>
<dbReference type="EMBL" id="EQ973917">
    <property type="protein sequence ID" value="EEF38937.1"/>
    <property type="molecule type" value="Genomic_DNA"/>
</dbReference>
<organism evidence="2 3">
    <name type="scientific">Ricinus communis</name>
    <name type="common">Castor bean</name>
    <dbReference type="NCBI Taxonomy" id="3988"/>
    <lineage>
        <taxon>Eukaryota</taxon>
        <taxon>Viridiplantae</taxon>
        <taxon>Streptophyta</taxon>
        <taxon>Embryophyta</taxon>
        <taxon>Tracheophyta</taxon>
        <taxon>Spermatophyta</taxon>
        <taxon>Magnoliopsida</taxon>
        <taxon>eudicotyledons</taxon>
        <taxon>Gunneridae</taxon>
        <taxon>Pentapetalae</taxon>
        <taxon>rosids</taxon>
        <taxon>fabids</taxon>
        <taxon>Malpighiales</taxon>
        <taxon>Euphorbiaceae</taxon>
        <taxon>Acalyphoideae</taxon>
        <taxon>Acalypheae</taxon>
        <taxon>Ricinus</taxon>
    </lineage>
</organism>
<evidence type="ECO:0000259" key="1">
    <source>
        <dbReference type="PROSITE" id="PS50011"/>
    </source>
</evidence>
<dbReference type="SUPFAM" id="SSF56112">
    <property type="entry name" value="Protein kinase-like (PK-like)"/>
    <property type="match status" value="1"/>
</dbReference>
<gene>
    <name evidence="2" type="ORF">RCOM_1045190</name>
</gene>
<dbReference type="PANTHER" id="PTHR45621">
    <property type="entry name" value="OS01G0588500 PROTEIN-RELATED"/>
    <property type="match status" value="1"/>
</dbReference>
<dbReference type="InParanoid" id="B9SBV9"/>
<dbReference type="Pfam" id="PF00069">
    <property type="entry name" value="Pkinase"/>
    <property type="match status" value="1"/>
</dbReference>
<keyword evidence="2" id="KW-0808">Transferase</keyword>
<feature type="domain" description="Protein kinase" evidence="1">
    <location>
        <begin position="1"/>
        <end position="153"/>
    </location>
</feature>
<protein>
    <submittedName>
        <fullName evidence="2">Serine/threonine-protein kinase cx32, putative</fullName>
    </submittedName>
</protein>
<proteinExistence type="predicted"/>
<dbReference type="InterPro" id="IPR011009">
    <property type="entry name" value="Kinase-like_dom_sf"/>
</dbReference>
<sequence length="163" mass="18459">METTTTADISQISYTAKISDFGFAKWGPAPGNSFVTGHVVGTMGYTAPEYLAAGKLYVNSDVYSFGVVLLEMLTGLKAIDTKRPYGQDNLVQWWVKPYTSQKAKLRRMMDYRLEGKYSPKEALEIALLADRCLNWDPKLRPSTKEVAETLEKIETRYRTDNEQ</sequence>